<dbReference type="Proteomes" id="UP001198830">
    <property type="component" value="Unassembled WGS sequence"/>
</dbReference>
<name>A0ABS8H0W9_9SPHN</name>
<accession>A0ABS8H0W9</accession>
<feature type="domain" description="DUF403" evidence="1">
    <location>
        <begin position="518"/>
        <end position="815"/>
    </location>
</feature>
<evidence type="ECO:0000259" key="2">
    <source>
        <dbReference type="Pfam" id="PF14403"/>
    </source>
</evidence>
<evidence type="ECO:0000259" key="1">
    <source>
        <dbReference type="Pfam" id="PF04168"/>
    </source>
</evidence>
<dbReference type="Pfam" id="PF04168">
    <property type="entry name" value="Alpha-E"/>
    <property type="match status" value="1"/>
</dbReference>
<evidence type="ECO:0000313" key="3">
    <source>
        <dbReference type="EMBL" id="MCC4232018.1"/>
    </source>
</evidence>
<keyword evidence="4" id="KW-1185">Reference proteome</keyword>
<dbReference type="Gene3D" id="3.40.50.11290">
    <property type="match status" value="1"/>
</dbReference>
<comment type="caution">
    <text evidence="3">The sequence shown here is derived from an EMBL/GenBank/DDBJ whole genome shotgun (WGS) entry which is preliminary data.</text>
</comment>
<dbReference type="InterPro" id="IPR025841">
    <property type="entry name" value="CP_ATPgrasp_2"/>
</dbReference>
<evidence type="ECO:0000313" key="4">
    <source>
        <dbReference type="Proteomes" id="UP001198830"/>
    </source>
</evidence>
<dbReference type="EMBL" id="JAJGNP010000003">
    <property type="protein sequence ID" value="MCC4232018.1"/>
    <property type="molecule type" value="Genomic_DNA"/>
</dbReference>
<organism evidence="3 4">
    <name type="scientific">Sphingobium soli</name>
    <dbReference type="NCBI Taxonomy" id="1591116"/>
    <lineage>
        <taxon>Bacteria</taxon>
        <taxon>Pseudomonadati</taxon>
        <taxon>Pseudomonadota</taxon>
        <taxon>Alphaproteobacteria</taxon>
        <taxon>Sphingomonadales</taxon>
        <taxon>Sphingomonadaceae</taxon>
        <taxon>Sphingobium</taxon>
    </lineage>
</organism>
<dbReference type="PANTHER" id="PTHR34595:SF2">
    <property type="entry name" value="BLR2978 PROTEIN"/>
    <property type="match status" value="1"/>
</dbReference>
<dbReference type="InterPro" id="IPR051680">
    <property type="entry name" value="ATP-dep_Glu-Cys_Ligase-2"/>
</dbReference>
<proteinExistence type="predicted"/>
<feature type="domain" description="Circularly permuted ATP-grasp type 2" evidence="2">
    <location>
        <begin position="91"/>
        <end position="471"/>
    </location>
</feature>
<dbReference type="PANTHER" id="PTHR34595">
    <property type="entry name" value="BLR5612 PROTEIN"/>
    <property type="match status" value="1"/>
</dbReference>
<dbReference type="Gene3D" id="3.30.1490.270">
    <property type="match status" value="1"/>
</dbReference>
<dbReference type="Pfam" id="PF14403">
    <property type="entry name" value="CP_ATPgrasp_2"/>
    <property type="match status" value="1"/>
</dbReference>
<gene>
    <name evidence="3" type="ORF">LL253_04845</name>
</gene>
<dbReference type="SUPFAM" id="SSF56059">
    <property type="entry name" value="Glutathione synthetase ATP-binding domain-like"/>
    <property type="match status" value="1"/>
</dbReference>
<dbReference type="InterPro" id="IPR007296">
    <property type="entry name" value="DUF403"/>
</dbReference>
<reference evidence="3 4" key="1">
    <citation type="submission" date="2021-10" db="EMBL/GenBank/DDBJ databases">
        <title>The diversity and Nitrogen Metabolism of Culturable Nitrate-Utilizing Bacteria Within the Oxygen Minimum Zone of the Changjiang (Yangtze River)Estuary.</title>
        <authorList>
            <person name="Zhang D."/>
            <person name="Zheng J."/>
            <person name="Liu S."/>
            <person name="He W."/>
        </authorList>
    </citation>
    <scope>NUCLEOTIDE SEQUENCE [LARGE SCALE GENOMIC DNA]</scope>
    <source>
        <strain evidence="3 4">FXH275-2</strain>
    </source>
</reference>
<dbReference type="RefSeq" id="WP_228226400.1">
    <property type="nucleotide sequence ID" value="NZ_JAJGNP010000003.1"/>
</dbReference>
<sequence length="828" mass="89064">MNQADALAPSLGAGNWADAYLAAAPRGDLFADADPDTAGHWRAMLDRLSAQAKGDPATLADHVARQAADQGLAFRLTGDEQERAWPLGPLPLLIDAGQWTHIESGLIQRAQLLERIVGDIYSTQSLVRDGHLPASVVTGSTHYWRVMTGTAPPNGHVLHFYAADIGRGPGGEWRVLADRVRTPVGVGYALENRLAFSRATGDLLGAMNARRLAPFFSDLRRGLAADCARSDPRIGLLTPGRFNQSYAEQAHLARYLGLMLVEGDDLIVSDGRLFVRTIQGLKRVDGLWRWMDSRFLDPLAFDGQSRIGVADLYDACARGGLMVSNWPGAGVIESRALAAFLPQLARAVLGADLILPNIATWWCGQPRERDHVRARLDQLVIGSAFDQPAAGLPEAPFLPGATLDADQRARLLDALDRRPMDYVGQEMVKLSTTPAIIDGQLTPLPFTLRIFVARDGAGQWRVMPGAFARLAAHGDIRAALMGRGDISADMCVIDRQPASAESLLGGGTPAIRRMGGMLPAKAADNLFWLGRYIERTEATLRLIRAVAGGSIEADLGPSLASPTMGRLVGLLAAWGAVPAGSGAPGAAIGALCATALGDARQAGSVRALMAIVANIGEGLRDRLASDVWRLVRLPLPAFEGAVTETLLDASSRMIERISALSGLAAENMARGDGWRFHDMGRRLERAINGCRLINQFGGDQASDDDLTVLLDLMDSQISYRTRYLAGPALAPVRDLIALEPFNPRALAWQALRLAEHVAALPTLRADGMPEEPRRIADALVAQLKPLTGDMLTMDHIADAERRLLALSDAIGQRYFLQLRKTESAEILA</sequence>
<protein>
    <submittedName>
        <fullName evidence="3">Circularly permuted type 2 ATP-grasp protein</fullName>
    </submittedName>
</protein>